<keyword evidence="2" id="KW-1185">Reference proteome</keyword>
<gene>
    <name evidence="1" type="ORF">rsdtw13_16840</name>
</gene>
<organism evidence="1 2">
    <name type="scientific">Inconstantimicrobium mannanitabidum</name>
    <dbReference type="NCBI Taxonomy" id="1604901"/>
    <lineage>
        <taxon>Bacteria</taxon>
        <taxon>Bacillati</taxon>
        <taxon>Bacillota</taxon>
        <taxon>Clostridia</taxon>
        <taxon>Eubacteriales</taxon>
        <taxon>Clostridiaceae</taxon>
        <taxon>Inconstantimicrobium</taxon>
    </lineage>
</organism>
<accession>A0ACB5RBH3</accession>
<dbReference type="Proteomes" id="UP001058074">
    <property type="component" value="Unassembled WGS sequence"/>
</dbReference>
<name>A0ACB5RBH3_9CLOT</name>
<evidence type="ECO:0000313" key="2">
    <source>
        <dbReference type="Proteomes" id="UP001058074"/>
    </source>
</evidence>
<proteinExistence type="predicted"/>
<evidence type="ECO:0000313" key="1">
    <source>
        <dbReference type="EMBL" id="GKX66426.1"/>
    </source>
</evidence>
<dbReference type="EMBL" id="BROD01000001">
    <property type="protein sequence ID" value="GKX66426.1"/>
    <property type="molecule type" value="Genomic_DNA"/>
</dbReference>
<sequence>MNIDVEIKNKLKNVYFINGTAYAGKSTIVKMIADRLGLCFCGENYNLDKVLSKVTPKECPNLCYLKTMKNWTEFVSRSPEEYGAWITGGQVEITPFEIEDLIELSQNQKVIVDTNIPVEVLHKISDYNHVAILLSPQCMSVDEFFNRKDPEKLFILEQIMKTDNPEITLENFKKCIEKVNSLEHYNEFFNSGFKCFIRTENSNLEDRYNQIIKHFNLI</sequence>
<protein>
    <submittedName>
        <fullName evidence="1">Uncharacterized protein</fullName>
    </submittedName>
</protein>
<comment type="caution">
    <text evidence="1">The sequence shown here is derived from an EMBL/GenBank/DDBJ whole genome shotgun (WGS) entry which is preliminary data.</text>
</comment>
<reference evidence="1" key="1">
    <citation type="journal article" date="2025" name="Int. J. Syst. Evol. Microbiol.">
        <title>Inconstantimicrobium mannanitabidum sp. nov., a novel member of the family Clostridiaceae isolated from anoxic soil under the treatment of reductive soil disinfestation.</title>
        <authorList>
            <person name="Ueki A."/>
            <person name="Tonouchi A."/>
            <person name="Honma S."/>
            <person name="Kaku N."/>
            <person name="Ueki K."/>
        </authorList>
    </citation>
    <scope>NUCLEOTIDE SEQUENCE</scope>
    <source>
        <strain evidence="1">TW13</strain>
    </source>
</reference>